<keyword evidence="4 7" id="KW-1133">Transmembrane helix</keyword>
<evidence type="ECO:0000313" key="9">
    <source>
        <dbReference type="Proteomes" id="UP000323000"/>
    </source>
</evidence>
<evidence type="ECO:0000256" key="4">
    <source>
        <dbReference type="ARBA" id="ARBA00022989"/>
    </source>
</evidence>
<comment type="subcellular location">
    <subcellularLocation>
        <location evidence="1">Membrane</location>
        <topology evidence="1">Multi-pass membrane protein</topology>
    </subcellularLocation>
</comment>
<feature type="transmembrane region" description="Helical" evidence="7">
    <location>
        <begin position="257"/>
        <end position="277"/>
    </location>
</feature>
<keyword evidence="3 7" id="KW-0812">Transmembrane</keyword>
<dbReference type="PANTHER" id="PTHR21716">
    <property type="entry name" value="TRANSMEMBRANE PROTEIN"/>
    <property type="match status" value="1"/>
</dbReference>
<feature type="transmembrane region" description="Helical" evidence="7">
    <location>
        <begin position="452"/>
        <end position="477"/>
    </location>
</feature>
<comment type="caution">
    <text evidence="8">The sequence shown here is derived from an EMBL/GenBank/DDBJ whole genome shotgun (WGS) entry which is preliminary data.</text>
</comment>
<feature type="transmembrane region" description="Helical" evidence="7">
    <location>
        <begin position="75"/>
        <end position="97"/>
    </location>
</feature>
<feature type="compositionally biased region" description="Basic and acidic residues" evidence="6">
    <location>
        <begin position="8"/>
        <end position="17"/>
    </location>
</feature>
<dbReference type="OrthoDB" id="5970161at2759"/>
<feature type="transmembrane region" description="Helical" evidence="7">
    <location>
        <begin position="603"/>
        <end position="623"/>
    </location>
</feature>
<keyword evidence="9" id="KW-1185">Reference proteome</keyword>
<evidence type="ECO:0000256" key="3">
    <source>
        <dbReference type="ARBA" id="ARBA00022692"/>
    </source>
</evidence>
<evidence type="ECO:0000256" key="1">
    <source>
        <dbReference type="ARBA" id="ARBA00004141"/>
    </source>
</evidence>
<evidence type="ECO:0000256" key="5">
    <source>
        <dbReference type="ARBA" id="ARBA00023136"/>
    </source>
</evidence>
<dbReference type="PANTHER" id="PTHR21716:SF72">
    <property type="entry name" value="TRANSMEMBRANE PROTEIN C9ORF5 PROTEIN"/>
    <property type="match status" value="1"/>
</dbReference>
<feature type="transmembrane region" description="Helical" evidence="7">
    <location>
        <begin position="188"/>
        <end position="217"/>
    </location>
</feature>
<sequence length="665" mass="73858">MELVPYEGDEKKKKSGDDTLAWQDMFRSASVRKPSPSPESHAPPSQSHAPPRTPTENPAAPDQKTTFSGDPQVRLALYIAMAHAGLALTIFILYFICKLLQEYLRPIQWAILCSIPLRGIQETLVGFWTLPLKLGLTETVLAVPCSIFNVFMGTLIDIKDVCSSVFLKKPRANRNRRKRSGFSKLLRWLMSFGVFVIVYEQLGAVGSFLVLGLGFVISIRNFDSSLSAVSSLRSHSFRRSSISAFFTRGILKRLNTIMAIGLIVGMIVFFLVGLVFFSYKIGVEGKDAVISIKSHVEQSNYAERLGVKKWMEENDVPGMVDRYTTTAYETVSQQIDSLAMQYNMTELVTGVKHFVIAPPVNSSGQSTALMSPSPYTEKLLSIRKRVSNREWGQIYTEVDAFFRELIITREDLVEKAKGFAVRGMDVSQQVVASSASILGGSAKLMLSIGYSIISGAAEVFNFVSQLMIFFWVLYYLITSESGGVTEHVMCMLPISQSARFRCVEVIDDAISGVLLATAEIAFFQGCLTWLLFRLLNIHFLYMSTILAFISPLLPIFPSWFATIPVAVQLLLESRYILAISLSVIHLVLMEYGASEIQEDIPGYSAYLTGLSIIGGMTLFPSALEEFPMEVIPDSVIDEALRSLGFTTCLVLENHIVVPSEVTKDH</sequence>
<evidence type="ECO:0000256" key="7">
    <source>
        <dbReference type="SAM" id="Phobius"/>
    </source>
</evidence>
<feature type="transmembrane region" description="Helical" evidence="7">
    <location>
        <begin position="509"/>
        <end position="532"/>
    </location>
</feature>
<dbReference type="EMBL" id="VAHF01000003">
    <property type="protein sequence ID" value="TXG68067.1"/>
    <property type="molecule type" value="Genomic_DNA"/>
</dbReference>
<keyword evidence="5 7" id="KW-0472">Membrane</keyword>
<dbReference type="Proteomes" id="UP000323000">
    <property type="component" value="Chromosome 3"/>
</dbReference>
<accession>A0A5C7IFJ6</accession>
<dbReference type="AlphaFoldDB" id="A0A5C7IFJ6"/>
<comment type="similarity">
    <text evidence="2">Belongs to the autoinducer-2 exporter (AI-2E) (TC 2.A.86) family.</text>
</comment>
<evidence type="ECO:0008006" key="10">
    <source>
        <dbReference type="Google" id="ProtNLM"/>
    </source>
</evidence>
<proteinExistence type="inferred from homology"/>
<evidence type="ECO:0000256" key="6">
    <source>
        <dbReference type="SAM" id="MobiDB-lite"/>
    </source>
</evidence>
<protein>
    <recommendedName>
        <fullName evidence="10">Transmembrane protein 245</fullName>
    </recommendedName>
</protein>
<feature type="region of interest" description="Disordered" evidence="6">
    <location>
        <begin position="1"/>
        <end position="20"/>
    </location>
</feature>
<organism evidence="8 9">
    <name type="scientific">Acer yangbiense</name>
    <dbReference type="NCBI Taxonomy" id="1000413"/>
    <lineage>
        <taxon>Eukaryota</taxon>
        <taxon>Viridiplantae</taxon>
        <taxon>Streptophyta</taxon>
        <taxon>Embryophyta</taxon>
        <taxon>Tracheophyta</taxon>
        <taxon>Spermatophyta</taxon>
        <taxon>Magnoliopsida</taxon>
        <taxon>eudicotyledons</taxon>
        <taxon>Gunneridae</taxon>
        <taxon>Pentapetalae</taxon>
        <taxon>rosids</taxon>
        <taxon>malvids</taxon>
        <taxon>Sapindales</taxon>
        <taxon>Sapindaceae</taxon>
        <taxon>Hippocastanoideae</taxon>
        <taxon>Acereae</taxon>
        <taxon>Acer</taxon>
    </lineage>
</organism>
<evidence type="ECO:0000313" key="8">
    <source>
        <dbReference type="EMBL" id="TXG68067.1"/>
    </source>
</evidence>
<name>A0A5C7IFJ6_9ROSI</name>
<feature type="transmembrane region" description="Helical" evidence="7">
    <location>
        <begin position="539"/>
        <end position="561"/>
    </location>
</feature>
<dbReference type="Pfam" id="PF01594">
    <property type="entry name" value="AI-2E_transport"/>
    <property type="match status" value="1"/>
</dbReference>
<dbReference type="GO" id="GO:0016020">
    <property type="term" value="C:membrane"/>
    <property type="evidence" value="ECO:0007669"/>
    <property type="project" value="UniProtKB-SubCell"/>
</dbReference>
<gene>
    <name evidence="8" type="ORF">EZV62_009342</name>
</gene>
<evidence type="ECO:0000256" key="2">
    <source>
        <dbReference type="ARBA" id="ARBA00009773"/>
    </source>
</evidence>
<dbReference type="InterPro" id="IPR002549">
    <property type="entry name" value="AI-2E-like"/>
</dbReference>
<feature type="compositionally biased region" description="Low complexity" evidence="6">
    <location>
        <begin position="38"/>
        <end position="50"/>
    </location>
</feature>
<feature type="region of interest" description="Disordered" evidence="6">
    <location>
        <begin position="30"/>
        <end position="65"/>
    </location>
</feature>
<reference evidence="9" key="1">
    <citation type="journal article" date="2019" name="Gigascience">
        <title>De novo genome assembly of the endangered Acer yangbiense, a plant species with extremely small populations endemic to Yunnan Province, China.</title>
        <authorList>
            <person name="Yang J."/>
            <person name="Wariss H.M."/>
            <person name="Tao L."/>
            <person name="Zhang R."/>
            <person name="Yun Q."/>
            <person name="Hollingsworth P."/>
            <person name="Dao Z."/>
            <person name="Luo G."/>
            <person name="Guo H."/>
            <person name="Ma Y."/>
            <person name="Sun W."/>
        </authorList>
    </citation>
    <scope>NUCLEOTIDE SEQUENCE [LARGE SCALE GENOMIC DNA]</scope>
    <source>
        <strain evidence="9">cv. Malutang</strain>
    </source>
</reference>
<feature type="transmembrane region" description="Helical" evidence="7">
    <location>
        <begin position="573"/>
        <end position="591"/>
    </location>
</feature>